<evidence type="ECO:0000256" key="2">
    <source>
        <dbReference type="ARBA" id="ARBA00022618"/>
    </source>
</evidence>
<dbReference type="FunFam" id="1.10.472.10:FF:000060">
    <property type="entry name" value="D6-type cyclin"/>
    <property type="match status" value="1"/>
</dbReference>
<name>A0AAV3PV31_LITER</name>
<dbReference type="Gene3D" id="1.10.472.10">
    <property type="entry name" value="Cyclin-like"/>
    <property type="match status" value="2"/>
</dbReference>
<dbReference type="SUPFAM" id="SSF47954">
    <property type="entry name" value="Cyclin-like"/>
    <property type="match status" value="1"/>
</dbReference>
<dbReference type="SMART" id="SM00385">
    <property type="entry name" value="CYCLIN"/>
    <property type="match status" value="1"/>
</dbReference>
<evidence type="ECO:0000259" key="6">
    <source>
        <dbReference type="SMART" id="SM00385"/>
    </source>
</evidence>
<dbReference type="InterPro" id="IPR039361">
    <property type="entry name" value="Cyclin"/>
</dbReference>
<keyword evidence="8" id="KW-0418">Kinase</keyword>
<dbReference type="CDD" id="cd20544">
    <property type="entry name" value="CYCLIN_AtCycD-like_rpt2"/>
    <property type="match status" value="1"/>
</dbReference>
<sequence length="371" mass="42108">MLFSSEKDPIFANNTDNIDVCGLLCDENDIGFGFGFDDVEIKNGVKKCVTLLEYNVFWENEEVLRLLCKEKETLFGFGCNNVDECGLGSNGSFRQEAVEWIMKVVEHYGFSCLSGVLAVGYYDRFVCSVYFQKDKPWMSQLVAVACLSIAAKMEEIQVPLLLDLQVEKSKYVFEAKTIMRMELLVLSTLKWRTSIVTPISFFDHFVRRFGLWTNHHKEFSKRCEQILLSVIPDSRILGYLSSVIATAIMLFVLNEIDPEEVMDYRNQLLDILGTDKEKVKEFYQLIMEVMGSHSVAEYGSRKRKQMSVPSSPSGVIDAYISYCDSSNDSWSVASSVSSSPEPFFKRGKAQDQPMRLVPLRSISMGTGGRFC</sequence>
<dbReference type="Pfam" id="PF00134">
    <property type="entry name" value="Cyclin_N"/>
    <property type="match status" value="1"/>
</dbReference>
<evidence type="ECO:0000313" key="9">
    <source>
        <dbReference type="Proteomes" id="UP001454036"/>
    </source>
</evidence>
<dbReference type="InterPro" id="IPR036915">
    <property type="entry name" value="Cyclin-like_sf"/>
</dbReference>
<dbReference type="Proteomes" id="UP001454036">
    <property type="component" value="Unassembled WGS sequence"/>
</dbReference>
<dbReference type="AlphaFoldDB" id="A0AAV3PV31"/>
<reference evidence="8 9" key="1">
    <citation type="submission" date="2024-01" db="EMBL/GenBank/DDBJ databases">
        <title>The complete chloroplast genome sequence of Lithospermum erythrorhizon: insights into the phylogenetic relationship among Boraginaceae species and the maternal lineages of purple gromwells.</title>
        <authorList>
            <person name="Okada T."/>
            <person name="Watanabe K."/>
        </authorList>
    </citation>
    <scope>NUCLEOTIDE SEQUENCE [LARGE SCALE GENOMIC DNA]</scope>
</reference>
<protein>
    <submittedName>
        <fullName evidence="8">Kinase activator</fullName>
    </submittedName>
</protein>
<evidence type="ECO:0000256" key="5">
    <source>
        <dbReference type="RuleBase" id="RU000383"/>
    </source>
</evidence>
<dbReference type="GO" id="GO:0051301">
    <property type="term" value="P:cell division"/>
    <property type="evidence" value="ECO:0007669"/>
    <property type="project" value="UniProtKB-KW"/>
</dbReference>
<dbReference type="InterPro" id="IPR004367">
    <property type="entry name" value="Cyclin_C-dom"/>
</dbReference>
<evidence type="ECO:0000313" key="8">
    <source>
        <dbReference type="EMBL" id="GAA0155659.1"/>
    </source>
</evidence>
<dbReference type="EMBL" id="BAABME010002680">
    <property type="protein sequence ID" value="GAA0155659.1"/>
    <property type="molecule type" value="Genomic_DNA"/>
</dbReference>
<proteinExistence type="inferred from homology"/>
<evidence type="ECO:0000256" key="4">
    <source>
        <dbReference type="ARBA" id="ARBA00023306"/>
    </source>
</evidence>
<evidence type="ECO:0000256" key="3">
    <source>
        <dbReference type="ARBA" id="ARBA00023127"/>
    </source>
</evidence>
<comment type="similarity">
    <text evidence="1">Belongs to the cyclin family. Cyclin D subfamily.</text>
</comment>
<comment type="caution">
    <text evidence="8">The sequence shown here is derived from an EMBL/GenBank/DDBJ whole genome shotgun (WGS) entry which is preliminary data.</text>
</comment>
<accession>A0AAV3PV31</accession>
<evidence type="ECO:0000259" key="7">
    <source>
        <dbReference type="SMART" id="SM01332"/>
    </source>
</evidence>
<keyword evidence="3 5" id="KW-0195">Cyclin</keyword>
<keyword evidence="4" id="KW-0131">Cell cycle</keyword>
<evidence type="ECO:0000256" key="1">
    <source>
        <dbReference type="ARBA" id="ARBA00009065"/>
    </source>
</evidence>
<dbReference type="GO" id="GO:0016301">
    <property type="term" value="F:kinase activity"/>
    <property type="evidence" value="ECO:0007669"/>
    <property type="project" value="UniProtKB-KW"/>
</dbReference>
<keyword evidence="2" id="KW-0132">Cell division</keyword>
<gene>
    <name evidence="8" type="ORF">LIER_13343</name>
</gene>
<feature type="domain" description="Cyclin C-terminal" evidence="7">
    <location>
        <begin position="196"/>
        <end position="312"/>
    </location>
</feature>
<keyword evidence="9" id="KW-1185">Reference proteome</keyword>
<dbReference type="SMART" id="SM01332">
    <property type="entry name" value="Cyclin_C"/>
    <property type="match status" value="1"/>
</dbReference>
<feature type="domain" description="Cyclin-like" evidence="6">
    <location>
        <begin position="99"/>
        <end position="187"/>
    </location>
</feature>
<organism evidence="8 9">
    <name type="scientific">Lithospermum erythrorhizon</name>
    <name type="common">Purple gromwell</name>
    <name type="synonym">Lithospermum officinale var. erythrorhizon</name>
    <dbReference type="NCBI Taxonomy" id="34254"/>
    <lineage>
        <taxon>Eukaryota</taxon>
        <taxon>Viridiplantae</taxon>
        <taxon>Streptophyta</taxon>
        <taxon>Embryophyta</taxon>
        <taxon>Tracheophyta</taxon>
        <taxon>Spermatophyta</taxon>
        <taxon>Magnoliopsida</taxon>
        <taxon>eudicotyledons</taxon>
        <taxon>Gunneridae</taxon>
        <taxon>Pentapetalae</taxon>
        <taxon>asterids</taxon>
        <taxon>lamiids</taxon>
        <taxon>Boraginales</taxon>
        <taxon>Boraginaceae</taxon>
        <taxon>Boraginoideae</taxon>
        <taxon>Lithospermeae</taxon>
        <taxon>Lithospermum</taxon>
    </lineage>
</organism>
<dbReference type="Pfam" id="PF02984">
    <property type="entry name" value="Cyclin_C"/>
    <property type="match status" value="1"/>
</dbReference>
<dbReference type="PANTHER" id="PTHR10177">
    <property type="entry name" value="CYCLINS"/>
    <property type="match status" value="1"/>
</dbReference>
<dbReference type="InterPro" id="IPR013763">
    <property type="entry name" value="Cyclin-like_dom"/>
</dbReference>
<dbReference type="InterPro" id="IPR006671">
    <property type="entry name" value="Cyclin_N"/>
</dbReference>
<dbReference type="CDD" id="cd20543">
    <property type="entry name" value="CYCLIN_AtCycD-like_rpt1"/>
    <property type="match status" value="1"/>
</dbReference>
<keyword evidence="8" id="KW-0808">Transferase</keyword>